<dbReference type="AlphaFoldDB" id="A0A133KPU9"/>
<dbReference type="Proteomes" id="UP000070376">
    <property type="component" value="Unassembled WGS sequence"/>
</dbReference>
<reference evidence="2" key="1">
    <citation type="submission" date="2016-01" db="EMBL/GenBank/DDBJ databases">
        <authorList>
            <person name="Mitreva M."/>
            <person name="Pepin K.H."/>
            <person name="Mihindukulasuriya K.A."/>
            <person name="Fulton R."/>
            <person name="Fronick C."/>
            <person name="O'Laughlin M."/>
            <person name="Miner T."/>
            <person name="Herter B."/>
            <person name="Rosa B.A."/>
            <person name="Cordes M."/>
            <person name="Tomlinson C."/>
            <person name="Wollam A."/>
            <person name="Palsikar V.B."/>
            <person name="Mardis E.R."/>
            <person name="Wilson R.K."/>
        </authorList>
    </citation>
    <scope>NUCLEOTIDE SEQUENCE [LARGE SCALE GENOMIC DNA]</scope>
    <source>
        <strain evidence="2">GED7749B</strain>
    </source>
</reference>
<sequence>MDERLFIFNRHCLVPLVANAAGKFLKAGRTMGLAGKHALSKVRGRAVLS</sequence>
<dbReference type="PATRIC" id="fig|1398.22.peg.1932"/>
<proteinExistence type="predicted"/>
<name>A0A133KPU9_HEYCO</name>
<organism evidence="1 2">
    <name type="scientific">Heyndrickxia coagulans</name>
    <name type="common">Weizmannia coagulans</name>
    <dbReference type="NCBI Taxonomy" id="1398"/>
    <lineage>
        <taxon>Bacteria</taxon>
        <taxon>Bacillati</taxon>
        <taxon>Bacillota</taxon>
        <taxon>Bacilli</taxon>
        <taxon>Bacillales</taxon>
        <taxon>Bacillaceae</taxon>
        <taxon>Heyndrickxia</taxon>
    </lineage>
</organism>
<comment type="caution">
    <text evidence="1">The sequence shown here is derived from an EMBL/GenBank/DDBJ whole genome shotgun (WGS) entry which is preliminary data.</text>
</comment>
<gene>
    <name evidence="1" type="ORF">HMPREF3213_01930</name>
</gene>
<evidence type="ECO:0000313" key="1">
    <source>
        <dbReference type="EMBL" id="KWZ81613.1"/>
    </source>
</evidence>
<evidence type="ECO:0000313" key="2">
    <source>
        <dbReference type="Proteomes" id="UP000070376"/>
    </source>
</evidence>
<protein>
    <submittedName>
        <fullName evidence="1">Uncharacterized protein</fullName>
    </submittedName>
</protein>
<accession>A0A133KPU9</accession>
<dbReference type="EMBL" id="LRPN01000070">
    <property type="protein sequence ID" value="KWZ81613.1"/>
    <property type="molecule type" value="Genomic_DNA"/>
</dbReference>